<organism evidence="4 5">
    <name type="scientific">Actinoplanes philippinensis</name>
    <dbReference type="NCBI Taxonomy" id="35752"/>
    <lineage>
        <taxon>Bacteria</taxon>
        <taxon>Bacillati</taxon>
        <taxon>Actinomycetota</taxon>
        <taxon>Actinomycetes</taxon>
        <taxon>Micromonosporales</taxon>
        <taxon>Micromonosporaceae</taxon>
        <taxon>Actinoplanes</taxon>
    </lineage>
</organism>
<dbReference type="InterPro" id="IPR003346">
    <property type="entry name" value="Transposase_20"/>
</dbReference>
<feature type="domain" description="Transposase IS110-like N-terminal" evidence="2">
    <location>
        <begin position="5"/>
        <end position="161"/>
    </location>
</feature>
<dbReference type="Proteomes" id="UP000199645">
    <property type="component" value="Unassembled WGS sequence"/>
</dbReference>
<name>A0A1I2KY72_9ACTN</name>
<sequence>MRLRLGIDVACKAAHQVSCTDETGRFLFSGRRFRTTVEDLEKLWVSLPAADEVLVVLEPTRNAWVPLAAWLRAHGAKVALVPPEQSADLRDYYHKHTKNDRLDSRVLARLPLLHPEGLRVLGDDELGPADPLRRATRRRRSLVKRRTAIYARLDALLELLGPHWADTLGSGEYSKTALTLLERTGGDPHALKRLGRKRLTALLVRTSRGQWRDDHAETILHAAEQSLRLWAAGGLDFTELSHDLSGEARLALQLSTEIDGLDDRIGVLYEEADPAGLLTTAPGLAVTSAATILAGLGDPDRFTTLAGVRSFTGLVPKLDESGTSSRYGPPTKAGDPALREALFNAADRARKTDPTLAARYQRLIQAGKHHNSALCTRAAVLVTRLAACWRSRTPYQLHDVDGRPITAAEGRTICATRYQVTDADRAKNRSQRAAQRQKQGTGRRRKESRSAPAAGPSTNHINHLPAA</sequence>
<dbReference type="GO" id="GO:0003677">
    <property type="term" value="F:DNA binding"/>
    <property type="evidence" value="ECO:0007669"/>
    <property type="project" value="InterPro"/>
</dbReference>
<evidence type="ECO:0000313" key="4">
    <source>
        <dbReference type="EMBL" id="SFF69991.1"/>
    </source>
</evidence>
<dbReference type="STRING" id="35752.SAMN05421541_118116"/>
<evidence type="ECO:0000259" key="2">
    <source>
        <dbReference type="Pfam" id="PF01548"/>
    </source>
</evidence>
<evidence type="ECO:0000313" key="5">
    <source>
        <dbReference type="Proteomes" id="UP000199645"/>
    </source>
</evidence>
<dbReference type="PANTHER" id="PTHR33055:SF3">
    <property type="entry name" value="PUTATIVE TRANSPOSASE FOR IS117-RELATED"/>
    <property type="match status" value="1"/>
</dbReference>
<keyword evidence="5" id="KW-1185">Reference proteome</keyword>
<dbReference type="GO" id="GO:0004803">
    <property type="term" value="F:transposase activity"/>
    <property type="evidence" value="ECO:0007669"/>
    <property type="project" value="InterPro"/>
</dbReference>
<dbReference type="RefSeq" id="WP_203779752.1">
    <property type="nucleotide sequence ID" value="NZ_BOMT01000090.1"/>
</dbReference>
<feature type="region of interest" description="Disordered" evidence="1">
    <location>
        <begin position="423"/>
        <end position="467"/>
    </location>
</feature>
<feature type="domain" description="Transposase IS116/IS110/IS902 C-terminal" evidence="3">
    <location>
        <begin position="277"/>
        <end position="361"/>
    </location>
</feature>
<evidence type="ECO:0000259" key="3">
    <source>
        <dbReference type="Pfam" id="PF02371"/>
    </source>
</evidence>
<evidence type="ECO:0000256" key="1">
    <source>
        <dbReference type="SAM" id="MobiDB-lite"/>
    </source>
</evidence>
<gene>
    <name evidence="4" type="ORF">SAMN05421541_118116</name>
</gene>
<dbReference type="PANTHER" id="PTHR33055">
    <property type="entry name" value="TRANSPOSASE FOR INSERTION SEQUENCE ELEMENT IS1111A"/>
    <property type="match status" value="1"/>
</dbReference>
<dbReference type="Pfam" id="PF02371">
    <property type="entry name" value="Transposase_20"/>
    <property type="match status" value="1"/>
</dbReference>
<dbReference type="EMBL" id="FONV01000018">
    <property type="protein sequence ID" value="SFF69991.1"/>
    <property type="molecule type" value="Genomic_DNA"/>
</dbReference>
<dbReference type="Pfam" id="PF01548">
    <property type="entry name" value="DEDD_Tnp_IS110"/>
    <property type="match status" value="1"/>
</dbReference>
<feature type="compositionally biased region" description="Low complexity" evidence="1">
    <location>
        <begin position="431"/>
        <end position="440"/>
    </location>
</feature>
<reference evidence="4 5" key="1">
    <citation type="submission" date="2016-10" db="EMBL/GenBank/DDBJ databases">
        <authorList>
            <person name="de Groot N.N."/>
        </authorList>
    </citation>
    <scope>NUCLEOTIDE SEQUENCE [LARGE SCALE GENOMIC DNA]</scope>
    <source>
        <strain evidence="4 5">DSM 43019</strain>
    </source>
</reference>
<dbReference type="GO" id="GO:0006313">
    <property type="term" value="P:DNA transposition"/>
    <property type="evidence" value="ECO:0007669"/>
    <property type="project" value="InterPro"/>
</dbReference>
<accession>A0A1I2KY72</accession>
<dbReference type="NCBIfam" id="NF033542">
    <property type="entry name" value="transpos_IS110"/>
    <property type="match status" value="1"/>
</dbReference>
<dbReference type="InterPro" id="IPR002525">
    <property type="entry name" value="Transp_IS110-like_N"/>
</dbReference>
<protein>
    <submittedName>
        <fullName evidence="4">Transposase IS116/IS110/IS902 family protein</fullName>
    </submittedName>
</protein>
<proteinExistence type="predicted"/>
<dbReference type="InterPro" id="IPR047650">
    <property type="entry name" value="Transpos_IS110"/>
</dbReference>
<dbReference type="AlphaFoldDB" id="A0A1I2KY72"/>